<feature type="transmembrane region" description="Helical" evidence="1">
    <location>
        <begin position="12"/>
        <end position="41"/>
    </location>
</feature>
<evidence type="ECO:0000313" key="2">
    <source>
        <dbReference type="EMBL" id="MCS0656767.1"/>
    </source>
</evidence>
<dbReference type="RefSeq" id="WP_258809945.1">
    <property type="nucleotide sequence ID" value="NZ_JANUGU010000001.1"/>
</dbReference>
<name>A0ABT2CS24_9BURK</name>
<dbReference type="EMBL" id="JANUGU010000001">
    <property type="protein sequence ID" value="MCS0656767.1"/>
    <property type="molecule type" value="Genomic_DNA"/>
</dbReference>
<dbReference type="Pfam" id="PF18926">
    <property type="entry name" value="DUF5676"/>
    <property type="match status" value="1"/>
</dbReference>
<dbReference type="Proteomes" id="UP001204621">
    <property type="component" value="Unassembled WGS sequence"/>
</dbReference>
<comment type="caution">
    <text evidence="2">The sequence shown here is derived from an EMBL/GenBank/DDBJ whole genome shotgun (WGS) entry which is preliminary data.</text>
</comment>
<dbReference type="InterPro" id="IPR044020">
    <property type="entry name" value="DUF5676"/>
</dbReference>
<sequence>MKMKPLQNGVALSVTVAVFYSLCTLVEVLWPAQFLGFMNALFHGMNFRLLQASELHPWRQFVYALAVMMLWSFAIGACYTLVHDALAHVHFHRLVHHA</sequence>
<feature type="transmembrane region" description="Helical" evidence="1">
    <location>
        <begin position="61"/>
        <end position="82"/>
    </location>
</feature>
<protein>
    <submittedName>
        <fullName evidence="2">DUF5676 family membrane protein</fullName>
    </submittedName>
</protein>
<reference evidence="2 3" key="1">
    <citation type="submission" date="2022-08" db="EMBL/GenBank/DDBJ databases">
        <title>Reclassification of Massilia species as members of the genera Telluria, Duganella, Pseudoduganella, Mokoshia gen. nov. and Zemynaea gen. nov. using orthogonal and non-orthogonal genome-based approaches.</title>
        <authorList>
            <person name="Bowman J.P."/>
        </authorList>
    </citation>
    <scope>NUCLEOTIDE SEQUENCE [LARGE SCALE GENOMIC DNA]</scope>
    <source>
        <strain evidence="2 3">JCM 31606</strain>
    </source>
</reference>
<keyword evidence="1" id="KW-1133">Transmembrane helix</keyword>
<keyword evidence="1" id="KW-0812">Transmembrane</keyword>
<organism evidence="2 3">
    <name type="scientific">Massilia terrae</name>
    <dbReference type="NCBI Taxonomy" id="1811224"/>
    <lineage>
        <taxon>Bacteria</taxon>
        <taxon>Pseudomonadati</taxon>
        <taxon>Pseudomonadota</taxon>
        <taxon>Betaproteobacteria</taxon>
        <taxon>Burkholderiales</taxon>
        <taxon>Oxalobacteraceae</taxon>
        <taxon>Telluria group</taxon>
        <taxon>Massilia</taxon>
    </lineage>
</organism>
<gene>
    <name evidence="2" type="ORF">NX778_01670</name>
</gene>
<evidence type="ECO:0000256" key="1">
    <source>
        <dbReference type="SAM" id="Phobius"/>
    </source>
</evidence>
<keyword evidence="3" id="KW-1185">Reference proteome</keyword>
<accession>A0ABT2CS24</accession>
<evidence type="ECO:0000313" key="3">
    <source>
        <dbReference type="Proteomes" id="UP001204621"/>
    </source>
</evidence>
<proteinExistence type="predicted"/>
<keyword evidence="1" id="KW-0472">Membrane</keyword>